<evidence type="ECO:0000256" key="6">
    <source>
        <dbReference type="ARBA" id="ARBA00023136"/>
    </source>
</evidence>
<dbReference type="OMA" id="NANIQVY"/>
<feature type="compositionally biased region" description="Gly residues" evidence="8">
    <location>
        <begin position="504"/>
        <end position="542"/>
    </location>
</feature>
<dbReference type="OrthoDB" id="5970941at2759"/>
<evidence type="ECO:0008006" key="13">
    <source>
        <dbReference type="Google" id="ProtNLM"/>
    </source>
</evidence>
<keyword evidence="5 10" id="KW-0732">Signal</keyword>
<dbReference type="KEGG" id="dfa:DFA_10703"/>
<keyword evidence="9" id="KW-0812">Transmembrane</keyword>
<keyword evidence="7" id="KW-0998">Cell outer membrane</keyword>
<reference evidence="12" key="1">
    <citation type="journal article" date="2011" name="Genome Res.">
        <title>Phylogeny-wide analysis of social amoeba genomes highlights ancient origins for complex intercellular communication.</title>
        <authorList>
            <person name="Heidel A.J."/>
            <person name="Lawal H.M."/>
            <person name="Felder M."/>
            <person name="Schilde C."/>
            <person name="Helps N.R."/>
            <person name="Tunggal B."/>
            <person name="Rivero F."/>
            <person name="John U."/>
            <person name="Schleicher M."/>
            <person name="Eichinger L."/>
            <person name="Platzer M."/>
            <person name="Noegel A.A."/>
            <person name="Schaap P."/>
            <person name="Gloeckner G."/>
        </authorList>
    </citation>
    <scope>NUCLEOTIDE SEQUENCE [LARGE SCALE GENOMIC DNA]</scope>
    <source>
        <strain evidence="12">SH3</strain>
    </source>
</reference>
<evidence type="ECO:0000313" key="12">
    <source>
        <dbReference type="Proteomes" id="UP000007797"/>
    </source>
</evidence>
<keyword evidence="12" id="KW-1185">Reference proteome</keyword>
<feature type="region of interest" description="Disordered" evidence="8">
    <location>
        <begin position="498"/>
        <end position="546"/>
    </location>
</feature>
<evidence type="ECO:0000313" key="11">
    <source>
        <dbReference type="EMBL" id="EGG14830.1"/>
    </source>
</evidence>
<evidence type="ECO:0000256" key="9">
    <source>
        <dbReference type="SAM" id="Phobius"/>
    </source>
</evidence>
<accession>F4QB58</accession>
<dbReference type="SUPFAM" id="SSF51126">
    <property type="entry name" value="Pectin lyase-like"/>
    <property type="match status" value="2"/>
</dbReference>
<dbReference type="GeneID" id="14866876"/>
<organism evidence="11 12">
    <name type="scientific">Cavenderia fasciculata</name>
    <name type="common">Slime mold</name>
    <name type="synonym">Dictyostelium fasciculatum</name>
    <dbReference type="NCBI Taxonomy" id="261658"/>
    <lineage>
        <taxon>Eukaryota</taxon>
        <taxon>Amoebozoa</taxon>
        <taxon>Evosea</taxon>
        <taxon>Eumycetozoa</taxon>
        <taxon>Dictyostelia</taxon>
        <taxon>Acytosteliales</taxon>
        <taxon>Cavenderiaceae</taxon>
        <taxon>Cavenderia</taxon>
    </lineage>
</organism>
<dbReference type="GO" id="GO:0005576">
    <property type="term" value="C:extracellular region"/>
    <property type="evidence" value="ECO:0007669"/>
    <property type="project" value="UniProtKB-SubCell"/>
</dbReference>
<feature type="chain" id="PRO_5003320728" description="Right handed beta helix domain-containing protein" evidence="10">
    <location>
        <begin position="23"/>
        <end position="587"/>
    </location>
</feature>
<protein>
    <recommendedName>
        <fullName evidence="13">Right handed beta helix domain-containing protein</fullName>
    </recommendedName>
</protein>
<keyword evidence="4" id="KW-0964">Secreted</keyword>
<dbReference type="InterPro" id="IPR011050">
    <property type="entry name" value="Pectin_lyase_fold/virulence"/>
</dbReference>
<dbReference type="NCBIfam" id="TIGR01376">
    <property type="entry name" value="POMP_repeat"/>
    <property type="match status" value="1"/>
</dbReference>
<name>F4QB58_CACFS</name>
<evidence type="ECO:0000256" key="10">
    <source>
        <dbReference type="SAM" id="SignalP"/>
    </source>
</evidence>
<dbReference type="InterPro" id="IPR006626">
    <property type="entry name" value="PbH1"/>
</dbReference>
<evidence type="ECO:0000256" key="2">
    <source>
        <dbReference type="ARBA" id="ARBA00004442"/>
    </source>
</evidence>
<keyword evidence="6 9" id="KW-0472">Membrane</keyword>
<evidence type="ECO:0000256" key="4">
    <source>
        <dbReference type="ARBA" id="ARBA00022525"/>
    </source>
</evidence>
<evidence type="ECO:0000256" key="5">
    <source>
        <dbReference type="ARBA" id="ARBA00022729"/>
    </source>
</evidence>
<comment type="subcellular location">
    <subcellularLocation>
        <location evidence="1">Cell envelope</location>
    </subcellularLocation>
    <subcellularLocation>
        <location evidence="2">Cell outer membrane</location>
    </subcellularLocation>
    <subcellularLocation>
        <location evidence="3">Secreted</location>
    </subcellularLocation>
</comment>
<feature type="signal peptide" evidence="10">
    <location>
        <begin position="1"/>
        <end position="22"/>
    </location>
</feature>
<dbReference type="EMBL" id="GL883027">
    <property type="protein sequence ID" value="EGG14830.1"/>
    <property type="molecule type" value="Genomic_DNA"/>
</dbReference>
<dbReference type="InterPro" id="IPR003368">
    <property type="entry name" value="POMP_repeat"/>
</dbReference>
<evidence type="ECO:0000256" key="1">
    <source>
        <dbReference type="ARBA" id="ARBA00004196"/>
    </source>
</evidence>
<dbReference type="RefSeq" id="XP_004351346.1">
    <property type="nucleotide sequence ID" value="XM_004351294.1"/>
</dbReference>
<evidence type="ECO:0000256" key="3">
    <source>
        <dbReference type="ARBA" id="ARBA00004613"/>
    </source>
</evidence>
<dbReference type="AlphaFoldDB" id="F4QB58"/>
<sequence length="587" mass="59750">MNSLIYIFLFTLVALLQTSVNSTTTTTLYVNLNSTSTSVDCGIDITVANACPDLQSALTSFTKSGVIGPLIILLAGGVYTGPGNANIQVYNQTITIDSADPQGPTPVAFNLTTAGAPYFIQIAPPANTLASQYDSTFVTLTHTYVTDLKLGVDQPGGVIFANVTSGIVGISLVNDNFYNISSIDIINVITPPNPPNVTITDCEFRDLQAGHAIISLVGASLALSNSVFTTSSALYFVALGEQSIGYFDSNNYAYNSFVNNNGAIIYVTESFGSYLEGERFEYNYIGNGALFQVYNAWVQTDSLFFINNNSTAIAVSGQYASLNMTYTKIFFNFGSVYGQVYVSDGANATLIDCVLDSGGASFGGALALNATAYVTLERITLTNNTASNVGGAIYANSVKSLVIQDSELANNQAQSVGGGGAIYATNSPSVAISNTVIDSNNAADGAGITCQQSSVFTLDTVSFTNNTDSAADATQISCLGNGCLVSGNSGSCNTNGSPTTGATGSTGGSTTGSTGGSTTGGAGSTTGSAGSTGGSTSGGSSKGGEKKLTTGQKIGIGAGAAAGVAAIAGIIIVVVIKKRSAAYQPIV</sequence>
<evidence type="ECO:0000256" key="8">
    <source>
        <dbReference type="SAM" id="MobiDB-lite"/>
    </source>
</evidence>
<keyword evidence="9" id="KW-1133">Transmembrane helix</keyword>
<gene>
    <name evidence="11" type="ORF">DFA_10703</name>
</gene>
<dbReference type="SMART" id="SM00710">
    <property type="entry name" value="PbH1"/>
    <property type="match status" value="5"/>
</dbReference>
<dbReference type="Proteomes" id="UP000007797">
    <property type="component" value="Unassembled WGS sequence"/>
</dbReference>
<evidence type="ECO:0000256" key="7">
    <source>
        <dbReference type="ARBA" id="ARBA00023237"/>
    </source>
</evidence>
<feature type="transmembrane region" description="Helical" evidence="9">
    <location>
        <begin position="554"/>
        <end position="576"/>
    </location>
</feature>
<proteinExistence type="predicted"/>